<dbReference type="KEGG" id="tva:4762012"/>
<dbReference type="AlphaFoldDB" id="A2ET45"/>
<dbReference type="InParanoid" id="A2ET45"/>
<keyword evidence="1" id="KW-0472">Membrane</keyword>
<feature type="transmembrane region" description="Helical" evidence="1">
    <location>
        <begin position="443"/>
        <end position="461"/>
    </location>
</feature>
<gene>
    <name evidence="2" type="ORF">TVAG_009690</name>
</gene>
<protein>
    <submittedName>
        <fullName evidence="2">Uncharacterized protein</fullName>
    </submittedName>
</protein>
<sequence length="462" mass="52922">MRATEPPEVSVATIEGIILRNSITFETLVGTNNFGIAWSQRSPIVLQYIVDHIDEVMRYALMITPPPASGLQGICLSILSSRETELYNKLFDSQTFLNIVQEIPQNITKYTVRTQVMYFDLINTILIQTNFTLFNQFDMKQYFKVLASTLIHDTPARFIQSMVISLTPLSFSVLSNAELVKILCQEYINDTVNGITALRLIQNCFINEFFLRHAAESFGDRTLILNIWKKADKTRDVHGIDFLRTLFLTCVPFISLKEWKYVADELIKLLPNVSRILLSMSYYGIYENSIGKLFIALQNGSGQVEQSGFDITVNAIDMMFKQPINSFVHNFAMYSVQSFVQCNGDIDLLLEKTQLPKKIIQQYLKRGQVTAVYWGQLRVISETIEPYIDTTHLSNWSNIITESNQNTRHLMDVPLEESHPILNKKQTSSLLLALHRLPKRKRAVLMVGLISFILFIYVAIFV</sequence>
<proteinExistence type="predicted"/>
<reference evidence="2" key="2">
    <citation type="journal article" date="2007" name="Science">
        <title>Draft genome sequence of the sexually transmitted pathogen Trichomonas vaginalis.</title>
        <authorList>
            <person name="Carlton J.M."/>
            <person name="Hirt R.P."/>
            <person name="Silva J.C."/>
            <person name="Delcher A.L."/>
            <person name="Schatz M."/>
            <person name="Zhao Q."/>
            <person name="Wortman J.R."/>
            <person name="Bidwell S.L."/>
            <person name="Alsmark U.C.M."/>
            <person name="Besteiro S."/>
            <person name="Sicheritz-Ponten T."/>
            <person name="Noel C.J."/>
            <person name="Dacks J.B."/>
            <person name="Foster P.G."/>
            <person name="Simillion C."/>
            <person name="Van de Peer Y."/>
            <person name="Miranda-Saavedra D."/>
            <person name="Barton G.J."/>
            <person name="Westrop G.D."/>
            <person name="Mueller S."/>
            <person name="Dessi D."/>
            <person name="Fiori P.L."/>
            <person name="Ren Q."/>
            <person name="Paulsen I."/>
            <person name="Zhang H."/>
            <person name="Bastida-Corcuera F.D."/>
            <person name="Simoes-Barbosa A."/>
            <person name="Brown M.T."/>
            <person name="Hayes R.D."/>
            <person name="Mukherjee M."/>
            <person name="Okumura C.Y."/>
            <person name="Schneider R."/>
            <person name="Smith A.J."/>
            <person name="Vanacova S."/>
            <person name="Villalvazo M."/>
            <person name="Haas B.J."/>
            <person name="Pertea M."/>
            <person name="Feldblyum T.V."/>
            <person name="Utterback T.R."/>
            <person name="Shu C.L."/>
            <person name="Osoegawa K."/>
            <person name="de Jong P.J."/>
            <person name="Hrdy I."/>
            <person name="Horvathova L."/>
            <person name="Zubacova Z."/>
            <person name="Dolezal P."/>
            <person name="Malik S.B."/>
            <person name="Logsdon J.M. Jr."/>
            <person name="Henze K."/>
            <person name="Gupta A."/>
            <person name="Wang C.C."/>
            <person name="Dunne R.L."/>
            <person name="Upcroft J.A."/>
            <person name="Upcroft P."/>
            <person name="White O."/>
            <person name="Salzberg S.L."/>
            <person name="Tang P."/>
            <person name="Chiu C.-H."/>
            <person name="Lee Y.-S."/>
            <person name="Embley T.M."/>
            <person name="Coombs G.H."/>
            <person name="Mottram J.C."/>
            <person name="Tachezy J."/>
            <person name="Fraser-Liggett C.M."/>
            <person name="Johnson P.J."/>
        </authorList>
    </citation>
    <scope>NUCLEOTIDE SEQUENCE [LARGE SCALE GENOMIC DNA]</scope>
    <source>
        <strain evidence="2">G3</strain>
    </source>
</reference>
<keyword evidence="1" id="KW-1133">Transmembrane helix</keyword>
<evidence type="ECO:0000313" key="2">
    <source>
        <dbReference type="EMBL" id="EAY04161.1"/>
    </source>
</evidence>
<reference evidence="2" key="1">
    <citation type="submission" date="2006-10" db="EMBL/GenBank/DDBJ databases">
        <authorList>
            <person name="Amadeo P."/>
            <person name="Zhao Q."/>
            <person name="Wortman J."/>
            <person name="Fraser-Liggett C."/>
            <person name="Carlton J."/>
        </authorList>
    </citation>
    <scope>NUCLEOTIDE SEQUENCE</scope>
    <source>
        <strain evidence="2">G3</strain>
    </source>
</reference>
<dbReference type="EMBL" id="DS113483">
    <property type="protein sequence ID" value="EAY04161.1"/>
    <property type="molecule type" value="Genomic_DNA"/>
</dbReference>
<name>A2ET45_TRIV3</name>
<keyword evidence="1" id="KW-0812">Transmembrane</keyword>
<evidence type="ECO:0000313" key="3">
    <source>
        <dbReference type="Proteomes" id="UP000001542"/>
    </source>
</evidence>
<dbReference type="Proteomes" id="UP000001542">
    <property type="component" value="Unassembled WGS sequence"/>
</dbReference>
<accession>A2ET45</accession>
<keyword evidence="3" id="KW-1185">Reference proteome</keyword>
<organism evidence="2 3">
    <name type="scientific">Trichomonas vaginalis (strain ATCC PRA-98 / G3)</name>
    <dbReference type="NCBI Taxonomy" id="412133"/>
    <lineage>
        <taxon>Eukaryota</taxon>
        <taxon>Metamonada</taxon>
        <taxon>Parabasalia</taxon>
        <taxon>Trichomonadida</taxon>
        <taxon>Trichomonadidae</taxon>
        <taxon>Trichomonas</taxon>
    </lineage>
</organism>
<dbReference type="VEuPathDB" id="TrichDB:TVAGG3_0468150"/>
<evidence type="ECO:0000256" key="1">
    <source>
        <dbReference type="SAM" id="Phobius"/>
    </source>
</evidence>
<dbReference type="RefSeq" id="XP_001316384.1">
    <property type="nucleotide sequence ID" value="XM_001316349.1"/>
</dbReference>
<dbReference type="VEuPathDB" id="TrichDB:TVAG_009690"/>